<dbReference type="eggNOG" id="COG5457">
    <property type="taxonomic scope" value="Bacteria"/>
</dbReference>
<dbReference type="Proteomes" id="UP000000421">
    <property type="component" value="Chromosome"/>
</dbReference>
<protein>
    <recommendedName>
        <fullName evidence="1">YjiS-like domain-containing protein</fullName>
    </recommendedName>
</protein>
<organism evidence="2 3">
    <name type="scientific">Bartonella henselae (strain ATCC 49882 / DSM 28221 / CCUG 30454 / Houston 1)</name>
    <name type="common">Rochalimaea henselae</name>
    <dbReference type="NCBI Taxonomy" id="283166"/>
    <lineage>
        <taxon>Bacteria</taxon>
        <taxon>Pseudomonadati</taxon>
        <taxon>Pseudomonadota</taxon>
        <taxon>Alphaproteobacteria</taxon>
        <taxon>Hyphomicrobiales</taxon>
        <taxon>Bartonellaceae</taxon>
        <taxon>Bartonella</taxon>
    </lineage>
</organism>
<evidence type="ECO:0000259" key="1">
    <source>
        <dbReference type="Pfam" id="PF06568"/>
    </source>
</evidence>
<dbReference type="EMBL" id="BX897699">
    <property type="protein sequence ID" value="CAF28359.1"/>
    <property type="molecule type" value="Genomic_DNA"/>
</dbReference>
<reference evidence="2 3" key="1">
    <citation type="journal article" date="2004" name="Proc. Natl. Acad. Sci. U.S.A.">
        <title>The louse-borne human pathogen Bartonella quintana is a genomic derivative of the zoonotic agent Bartonella henselae.</title>
        <authorList>
            <person name="Alsmark U.C.M."/>
            <person name="Frank A.C."/>
            <person name="Karlberg E.O."/>
            <person name="Legault B.-A."/>
            <person name="Ardell D.H."/>
            <person name="Canbaeck B."/>
            <person name="Eriksson A.-S."/>
            <person name="Naeslund A.K."/>
            <person name="Handley S.A."/>
            <person name="Huvet M."/>
            <person name="La Scola B."/>
            <person name="Holmberg M."/>
            <person name="Andersson S.G.E."/>
        </authorList>
    </citation>
    <scope>NUCLEOTIDE SEQUENCE [LARGE SCALE GENOMIC DNA]</scope>
    <source>
        <strain evidence="3">ATCC 49882 / DSM 28221 / CCUG 30454 / Houston 1</strain>
    </source>
</reference>
<sequence>MNILHSYSKWRRYRRTVNALSRLSTYELNDLGIQRGDIDSIARQCSRKSSF</sequence>
<dbReference type="Pfam" id="PF06568">
    <property type="entry name" value="YjiS-like"/>
    <property type="match status" value="1"/>
</dbReference>
<dbReference type="OrthoDB" id="8244198at2"/>
<gene>
    <name evidence="2" type="ordered locus">BH15960</name>
</gene>
<dbReference type="EnsemblBacteria" id="CAF28359">
    <property type="protein sequence ID" value="CAF28359"/>
    <property type="gene ID" value="BH15960"/>
</dbReference>
<dbReference type="AlphaFoldDB" id="A0A0R4J8Y8"/>
<dbReference type="KEGG" id="bhe:BH15960"/>
<keyword evidence="3" id="KW-1185">Reference proteome</keyword>
<name>A0A0R4J8Y8_BARHE</name>
<evidence type="ECO:0000313" key="2">
    <source>
        <dbReference type="EMBL" id="CAF28359.1"/>
    </source>
</evidence>
<evidence type="ECO:0000313" key="3">
    <source>
        <dbReference type="Proteomes" id="UP000000421"/>
    </source>
</evidence>
<dbReference type="RefSeq" id="WP_011181359.1">
    <property type="nucleotide sequence ID" value="NC_005956.1"/>
</dbReference>
<accession>A0A0R4J8Y8</accession>
<proteinExistence type="predicted"/>
<dbReference type="PaxDb" id="283166-BH15960"/>
<feature type="domain" description="YjiS-like" evidence="1">
    <location>
        <begin position="4"/>
        <end position="39"/>
    </location>
</feature>
<dbReference type="InterPro" id="IPR009506">
    <property type="entry name" value="YjiS-like"/>
</dbReference>